<dbReference type="PANTHER" id="PTHR11575">
    <property type="entry name" value="5'-NUCLEOTIDASE-RELATED"/>
    <property type="match status" value="1"/>
</dbReference>
<dbReference type="Bgee" id="ENSOANG00000004967">
    <property type="expression patterns" value="Expressed in testis and 1 other cell type or tissue"/>
</dbReference>
<gene>
    <name evidence="7" type="primary">LOC100074634</name>
</gene>
<comment type="similarity">
    <text evidence="1 4">Belongs to the 5'-nucleotidase family.</text>
</comment>
<proteinExistence type="inferred from homology"/>
<dbReference type="GeneTree" id="ENSGT00530000063775"/>
<keyword evidence="8" id="KW-1185">Reference proteome</keyword>
<feature type="domain" description="Calcineurin-like phosphoesterase" evidence="5">
    <location>
        <begin position="20"/>
        <end position="223"/>
    </location>
</feature>
<dbReference type="InterPro" id="IPR008334">
    <property type="entry name" value="5'-Nucleotdase_C"/>
</dbReference>
<dbReference type="SUPFAM" id="SSF56300">
    <property type="entry name" value="Metallo-dependent phosphatases"/>
    <property type="match status" value="1"/>
</dbReference>
<sequence>MEGREPEAPPTAPGPHDLVLLHFNDVYEVESRSEEPVGGAARFATAVKKFTFLNPLLIFSGDCLNPSVLSSITKGKHMIPILNALGVHSAVFGNHEFDFGVDTLEEYIQQMQFPWFLSNVYDKFTSAPLGHGIVKKIIKWNNMKIGLIGLVEEDWLDTLATVNKSNLKYQDYVEAANQLCQELKAEGADLVVAITHMKWANDSRLAQKAHGVNLILGGHDHDYGIKKVNDTWIVKSGSDFRNLTKISIRRLDGSFQYAFEKTEILNHLEEDPCIKTIVQDYSQNLQHMLEEVLCPIDKELDGRVVTVRRSESNLGNLITNAMLEATRADIALLNSGTLRSDRIHPAGDFTMHDLLAILPIVDPVLVVRATGAQLLDALENGVYKYPDLDGRFPQVAGIEFGFDPNAEPGHRVIRDTVKIQGQYLRKNKAYLLAIKEYIANGKDGYTMLKSCPRLFDSESAQTLSTVVMNHFESIKIVQGKKQCLSGHRMSLITMSKSASLTAFEERTDESTSVIAVPGIEGRICHISQEMKEHLRQLRAARKQGLRKFPTIQACENSDSD</sequence>
<dbReference type="GeneID" id="100074634"/>
<dbReference type="Proteomes" id="UP000002279">
    <property type="component" value="Chromosome 1"/>
</dbReference>
<dbReference type="InterPro" id="IPR004843">
    <property type="entry name" value="Calcineurin-like_PHP"/>
</dbReference>
<name>F7DIZ4_ORNAN</name>
<dbReference type="eggNOG" id="KOG4419">
    <property type="taxonomic scope" value="Eukaryota"/>
</dbReference>
<dbReference type="GO" id="GO:0016787">
    <property type="term" value="F:hydrolase activity"/>
    <property type="evidence" value="ECO:0007669"/>
    <property type="project" value="UniProtKB-KW"/>
</dbReference>
<keyword evidence="2" id="KW-0732">Signal</keyword>
<dbReference type="InterPro" id="IPR036907">
    <property type="entry name" value="5'-Nucleotdase_C_sf"/>
</dbReference>
<reference evidence="7" key="3">
    <citation type="submission" date="2025-09" db="UniProtKB">
        <authorList>
            <consortium name="Ensembl"/>
        </authorList>
    </citation>
    <scope>IDENTIFICATION</scope>
    <source>
        <strain evidence="7">Glennie</strain>
    </source>
</reference>
<dbReference type="Gene3D" id="3.90.780.10">
    <property type="entry name" value="5'-Nucleotidase, C-terminal domain"/>
    <property type="match status" value="1"/>
</dbReference>
<dbReference type="OMA" id="HTHDGVP"/>
<dbReference type="KEGG" id="oaa:100074634"/>
<evidence type="ECO:0000313" key="8">
    <source>
        <dbReference type="Proteomes" id="UP000002279"/>
    </source>
</evidence>
<evidence type="ECO:0000259" key="6">
    <source>
        <dbReference type="Pfam" id="PF02872"/>
    </source>
</evidence>
<dbReference type="PRINTS" id="PR01607">
    <property type="entry name" value="APYRASEFAMLY"/>
</dbReference>
<dbReference type="CDD" id="cd07406">
    <property type="entry name" value="MPP_CG11883_N"/>
    <property type="match status" value="1"/>
</dbReference>
<dbReference type="InterPro" id="IPR041821">
    <property type="entry name" value="CG11883_N"/>
</dbReference>
<keyword evidence="4" id="KW-0378">Hydrolase</keyword>
<dbReference type="InParanoid" id="F7DIZ4"/>
<dbReference type="OrthoDB" id="10252235at2759"/>
<dbReference type="SUPFAM" id="SSF55816">
    <property type="entry name" value="5'-nucleotidase (syn. UDP-sugar hydrolase), C-terminal domain"/>
    <property type="match status" value="1"/>
</dbReference>
<reference evidence="7" key="2">
    <citation type="submission" date="2025-08" db="UniProtKB">
        <authorList>
            <consortium name="Ensembl"/>
        </authorList>
    </citation>
    <scope>IDENTIFICATION</scope>
    <source>
        <strain evidence="7">Glennie</strain>
    </source>
</reference>
<evidence type="ECO:0000256" key="2">
    <source>
        <dbReference type="ARBA" id="ARBA00022729"/>
    </source>
</evidence>
<dbReference type="PANTHER" id="PTHR11575:SF48">
    <property type="entry name" value="5'-NUCLEOTIDASE"/>
    <property type="match status" value="1"/>
</dbReference>
<accession>F7DIZ4</accession>
<dbReference type="InterPro" id="IPR029052">
    <property type="entry name" value="Metallo-depent_PP-like"/>
</dbReference>
<dbReference type="InterPro" id="IPR006179">
    <property type="entry name" value="5_nucleotidase/apyrase"/>
</dbReference>
<dbReference type="HOGENOM" id="CLU_005854_7_2_1"/>
<dbReference type="Gene3D" id="3.60.21.10">
    <property type="match status" value="1"/>
</dbReference>
<evidence type="ECO:0000256" key="1">
    <source>
        <dbReference type="ARBA" id="ARBA00006654"/>
    </source>
</evidence>
<dbReference type="RefSeq" id="XP_001506225.1">
    <property type="nucleotide sequence ID" value="XM_001506175.4"/>
</dbReference>
<keyword evidence="4" id="KW-0547">Nucleotide-binding</keyword>
<evidence type="ECO:0000256" key="4">
    <source>
        <dbReference type="RuleBase" id="RU362119"/>
    </source>
</evidence>
<dbReference type="GO" id="GO:0000166">
    <property type="term" value="F:nucleotide binding"/>
    <property type="evidence" value="ECO:0007669"/>
    <property type="project" value="UniProtKB-KW"/>
</dbReference>
<feature type="domain" description="5'-Nucleotidase C-terminal" evidence="6">
    <location>
        <begin position="305"/>
        <end position="449"/>
    </location>
</feature>
<evidence type="ECO:0000256" key="3">
    <source>
        <dbReference type="ARBA" id="ARBA00029793"/>
    </source>
</evidence>
<dbReference type="AlphaFoldDB" id="F7DIZ4"/>
<dbReference type="Ensembl" id="ENSOANT00000007880.3">
    <property type="protein sequence ID" value="ENSOANP00000007878.2"/>
    <property type="gene ID" value="ENSOANG00000004967.3"/>
</dbReference>
<organism evidence="7 8">
    <name type="scientific">Ornithorhynchus anatinus</name>
    <name type="common">Duckbill platypus</name>
    <dbReference type="NCBI Taxonomy" id="9258"/>
    <lineage>
        <taxon>Eukaryota</taxon>
        <taxon>Metazoa</taxon>
        <taxon>Chordata</taxon>
        <taxon>Craniata</taxon>
        <taxon>Vertebrata</taxon>
        <taxon>Euteleostomi</taxon>
        <taxon>Mammalia</taxon>
        <taxon>Monotremata</taxon>
        <taxon>Ornithorhynchidae</taxon>
        <taxon>Ornithorhynchus</taxon>
    </lineage>
</organism>
<dbReference type="STRING" id="9258.ENSOANP00000007878"/>
<evidence type="ECO:0000313" key="7">
    <source>
        <dbReference type="Ensembl" id="ENSOANP00000007878.2"/>
    </source>
</evidence>
<reference evidence="7 8" key="1">
    <citation type="journal article" date="2008" name="Nature">
        <title>Genome analysis of the platypus reveals unique signatures of evolution.</title>
        <authorList>
            <person name="Warren W.C."/>
            <person name="Hillier L.W."/>
            <person name="Marshall Graves J.A."/>
            <person name="Birney E."/>
            <person name="Ponting C.P."/>
            <person name="Grutzner F."/>
            <person name="Belov K."/>
            <person name="Miller W."/>
            <person name="Clarke L."/>
            <person name="Chinwalla A.T."/>
            <person name="Yang S.P."/>
            <person name="Heger A."/>
            <person name="Locke D.P."/>
            <person name="Miethke P."/>
            <person name="Waters P.D."/>
            <person name="Veyrunes F."/>
            <person name="Fulton L."/>
            <person name="Fulton B."/>
            <person name="Graves T."/>
            <person name="Wallis J."/>
            <person name="Puente X.S."/>
            <person name="Lopez-Otin C."/>
            <person name="Ordonez G.R."/>
            <person name="Eichler E.E."/>
            <person name="Chen L."/>
            <person name="Cheng Z."/>
            <person name="Deakin J.E."/>
            <person name="Alsop A."/>
            <person name="Thompson K."/>
            <person name="Kirby P."/>
            <person name="Papenfuss A.T."/>
            <person name="Wakefield M.J."/>
            <person name="Olender T."/>
            <person name="Lancet D."/>
            <person name="Huttley G.A."/>
            <person name="Smit A.F."/>
            <person name="Pask A."/>
            <person name="Temple-Smith P."/>
            <person name="Batzer M.A."/>
            <person name="Walker J.A."/>
            <person name="Konkel M.K."/>
            <person name="Harris R.S."/>
            <person name="Whittington C.M."/>
            <person name="Wong E.S."/>
            <person name="Gemmell N.J."/>
            <person name="Buschiazzo E."/>
            <person name="Vargas Jentzsch I.M."/>
            <person name="Merkel A."/>
            <person name="Schmitz J."/>
            <person name="Zemann A."/>
            <person name="Churakov G."/>
            <person name="Kriegs J.O."/>
            <person name="Brosius J."/>
            <person name="Murchison E.P."/>
            <person name="Sachidanandam R."/>
            <person name="Smith C."/>
            <person name="Hannon G.J."/>
            <person name="Tsend-Ayush E."/>
            <person name="McMillan D."/>
            <person name="Attenborough R."/>
            <person name="Rens W."/>
            <person name="Ferguson-Smith M."/>
            <person name="Lefevre C.M."/>
            <person name="Sharp J.A."/>
            <person name="Nicholas K.R."/>
            <person name="Ray D.A."/>
            <person name="Kube M."/>
            <person name="Reinhardt R."/>
            <person name="Pringle T.H."/>
            <person name="Taylor J."/>
            <person name="Jones R.C."/>
            <person name="Nixon B."/>
            <person name="Dacheux J.L."/>
            <person name="Niwa H."/>
            <person name="Sekita Y."/>
            <person name="Huang X."/>
            <person name="Stark A."/>
            <person name="Kheradpour P."/>
            <person name="Kellis M."/>
            <person name="Flicek P."/>
            <person name="Chen Y."/>
            <person name="Webber C."/>
            <person name="Hardison R."/>
            <person name="Nelson J."/>
            <person name="Hallsworth-Pepin K."/>
            <person name="Delehaunty K."/>
            <person name="Markovic C."/>
            <person name="Minx P."/>
            <person name="Feng Y."/>
            <person name="Kremitzki C."/>
            <person name="Mitreva M."/>
            <person name="Glasscock J."/>
            <person name="Wylie T."/>
            <person name="Wohldmann P."/>
            <person name="Thiru P."/>
            <person name="Nhan M.N."/>
            <person name="Pohl C.S."/>
            <person name="Smith S.M."/>
            <person name="Hou S."/>
            <person name="Nefedov M."/>
            <person name="de Jong P.J."/>
            <person name="Renfree M.B."/>
            <person name="Mardis E.R."/>
            <person name="Wilson R.K."/>
        </authorList>
    </citation>
    <scope>NUCLEOTIDE SEQUENCE [LARGE SCALE GENOMIC DNA]</scope>
    <source>
        <strain evidence="7 8">Glennie</strain>
    </source>
</reference>
<dbReference type="GO" id="GO:0009166">
    <property type="term" value="P:nucleotide catabolic process"/>
    <property type="evidence" value="ECO:0007669"/>
    <property type="project" value="InterPro"/>
</dbReference>
<protein>
    <recommendedName>
        <fullName evidence="3">Ecto-5'-nucleotidase</fullName>
    </recommendedName>
</protein>
<dbReference type="Pfam" id="PF00149">
    <property type="entry name" value="Metallophos"/>
    <property type="match status" value="1"/>
</dbReference>
<evidence type="ECO:0000259" key="5">
    <source>
        <dbReference type="Pfam" id="PF00149"/>
    </source>
</evidence>
<dbReference type="Pfam" id="PF02872">
    <property type="entry name" value="5_nucleotid_C"/>
    <property type="match status" value="1"/>
</dbReference>